<dbReference type="PRINTS" id="PR00035">
    <property type="entry name" value="HTHGNTR"/>
</dbReference>
<dbReference type="InterPro" id="IPR036388">
    <property type="entry name" value="WH-like_DNA-bd_sf"/>
</dbReference>
<name>A0A6M4GSS8_9PROT</name>
<dbReference type="InterPro" id="IPR050679">
    <property type="entry name" value="Bact_HTH_transcr_reg"/>
</dbReference>
<dbReference type="Gene3D" id="3.40.1410.10">
    <property type="entry name" value="Chorismate lyase-like"/>
    <property type="match status" value="1"/>
</dbReference>
<dbReference type="CDD" id="cd07377">
    <property type="entry name" value="WHTH_GntR"/>
    <property type="match status" value="1"/>
</dbReference>
<sequence>MKIVNDVRPTTMYAALARQLTGEIESGRYKVGQKIPTEAELQQRFDVSRHTVREALRDLKDRGLLTARAGIGTVVRAKGSSTRFMQGIGTLKELIQFVEATRMQVLKRRVLVADDDLAERLAVKAGQELHEAFVLRFLPKETAPVASMYIYVRAEHGNVLDHIDKAGQPVFSLVEKHHGVRIVEVRQQIVASNLEPSEARVLKARTSTPALNISRQYFDNQDRMVMASVGLYPSDRFSHNTKFRIQSLDEKEAP</sequence>
<feature type="domain" description="HTH gntR-type" evidence="4">
    <location>
        <begin position="10"/>
        <end position="78"/>
    </location>
</feature>
<dbReference type="SMART" id="SM00866">
    <property type="entry name" value="UTRA"/>
    <property type="match status" value="1"/>
</dbReference>
<dbReference type="SMART" id="SM00345">
    <property type="entry name" value="HTH_GNTR"/>
    <property type="match status" value="1"/>
</dbReference>
<evidence type="ECO:0000256" key="3">
    <source>
        <dbReference type="ARBA" id="ARBA00023163"/>
    </source>
</evidence>
<accession>A0A6M4GSS8</accession>
<dbReference type="Proteomes" id="UP000501534">
    <property type="component" value="Chromosome"/>
</dbReference>
<dbReference type="PROSITE" id="PS50949">
    <property type="entry name" value="HTH_GNTR"/>
    <property type="match status" value="1"/>
</dbReference>
<evidence type="ECO:0000313" key="6">
    <source>
        <dbReference type="Proteomes" id="UP000501534"/>
    </source>
</evidence>
<dbReference type="GO" id="GO:0003700">
    <property type="term" value="F:DNA-binding transcription factor activity"/>
    <property type="evidence" value="ECO:0007669"/>
    <property type="project" value="InterPro"/>
</dbReference>
<protein>
    <submittedName>
        <fullName evidence="5">Putative fructoselysine utilization operon transcriptional repressor</fullName>
    </submittedName>
</protein>
<dbReference type="KEGG" id="uru:DSM104443_00583"/>
<dbReference type="InterPro" id="IPR028978">
    <property type="entry name" value="Chorismate_lyase_/UTRA_dom_sf"/>
</dbReference>
<evidence type="ECO:0000259" key="4">
    <source>
        <dbReference type="PROSITE" id="PS50949"/>
    </source>
</evidence>
<dbReference type="AlphaFoldDB" id="A0A6M4GSS8"/>
<dbReference type="InterPro" id="IPR036390">
    <property type="entry name" value="WH_DNA-bd_sf"/>
</dbReference>
<keyword evidence="1" id="KW-0805">Transcription regulation</keyword>
<dbReference type="SUPFAM" id="SSF64288">
    <property type="entry name" value="Chorismate lyase-like"/>
    <property type="match status" value="1"/>
</dbReference>
<keyword evidence="3" id="KW-0804">Transcription</keyword>
<dbReference type="InterPro" id="IPR011663">
    <property type="entry name" value="UTRA"/>
</dbReference>
<dbReference type="Gene3D" id="1.10.10.10">
    <property type="entry name" value="Winged helix-like DNA-binding domain superfamily/Winged helix DNA-binding domain"/>
    <property type="match status" value="1"/>
</dbReference>
<keyword evidence="6" id="KW-1185">Reference proteome</keyword>
<evidence type="ECO:0000256" key="1">
    <source>
        <dbReference type="ARBA" id="ARBA00023015"/>
    </source>
</evidence>
<evidence type="ECO:0000256" key="2">
    <source>
        <dbReference type="ARBA" id="ARBA00023125"/>
    </source>
</evidence>
<dbReference type="PANTHER" id="PTHR44846">
    <property type="entry name" value="MANNOSYL-D-GLYCERATE TRANSPORT/METABOLISM SYSTEM REPRESSOR MNGR-RELATED"/>
    <property type="match status" value="1"/>
</dbReference>
<dbReference type="SUPFAM" id="SSF46785">
    <property type="entry name" value="Winged helix' DNA-binding domain"/>
    <property type="match status" value="1"/>
</dbReference>
<dbReference type="PANTHER" id="PTHR44846:SF1">
    <property type="entry name" value="MANNOSYL-D-GLYCERATE TRANSPORT_METABOLISM SYSTEM REPRESSOR MNGR-RELATED"/>
    <property type="match status" value="1"/>
</dbReference>
<proteinExistence type="predicted"/>
<dbReference type="EMBL" id="CP053069">
    <property type="protein sequence ID" value="QJR09534.1"/>
    <property type="molecule type" value="Genomic_DNA"/>
</dbReference>
<dbReference type="Pfam" id="PF07702">
    <property type="entry name" value="UTRA"/>
    <property type="match status" value="1"/>
</dbReference>
<gene>
    <name evidence="5" type="primary">frlR</name>
    <name evidence="5" type="ORF">DSM104443_00583</name>
</gene>
<reference evidence="5 6" key="1">
    <citation type="submission" date="2020-04" db="EMBL/GenBank/DDBJ databases">
        <title>Usitatibacter rugosus gen. nov., sp. nov. and Usitatibacter palustris sp. nov., novel members of Usitatibacteraceae fam. nov. within the order Nitrosomonadales isolated from soil.</title>
        <authorList>
            <person name="Huber K.J."/>
            <person name="Neumann-Schaal M."/>
            <person name="Geppert A."/>
            <person name="Luckner M."/>
            <person name="Wanner G."/>
            <person name="Overmann J."/>
        </authorList>
    </citation>
    <scope>NUCLEOTIDE SEQUENCE [LARGE SCALE GENOMIC DNA]</scope>
    <source>
        <strain evidence="5 6">0125_3</strain>
    </source>
</reference>
<dbReference type="Pfam" id="PF00392">
    <property type="entry name" value="GntR"/>
    <property type="match status" value="1"/>
</dbReference>
<organism evidence="5 6">
    <name type="scientific">Usitatibacter rugosus</name>
    <dbReference type="NCBI Taxonomy" id="2732067"/>
    <lineage>
        <taxon>Bacteria</taxon>
        <taxon>Pseudomonadati</taxon>
        <taxon>Pseudomonadota</taxon>
        <taxon>Betaproteobacteria</taxon>
        <taxon>Nitrosomonadales</taxon>
        <taxon>Usitatibacteraceae</taxon>
        <taxon>Usitatibacter</taxon>
    </lineage>
</organism>
<dbReference type="GO" id="GO:0003677">
    <property type="term" value="F:DNA binding"/>
    <property type="evidence" value="ECO:0007669"/>
    <property type="project" value="UniProtKB-KW"/>
</dbReference>
<evidence type="ECO:0000313" key="5">
    <source>
        <dbReference type="EMBL" id="QJR09534.1"/>
    </source>
</evidence>
<dbReference type="InterPro" id="IPR000524">
    <property type="entry name" value="Tscrpt_reg_HTH_GntR"/>
</dbReference>
<keyword evidence="2" id="KW-0238">DNA-binding</keyword>
<dbReference type="GO" id="GO:0045892">
    <property type="term" value="P:negative regulation of DNA-templated transcription"/>
    <property type="evidence" value="ECO:0007669"/>
    <property type="project" value="TreeGrafter"/>
</dbReference>
<dbReference type="RefSeq" id="WP_171089318.1">
    <property type="nucleotide sequence ID" value="NZ_CP053069.1"/>
</dbReference>